<feature type="compositionally biased region" description="Basic residues" evidence="4">
    <location>
        <begin position="2205"/>
        <end position="2222"/>
    </location>
</feature>
<feature type="compositionally biased region" description="Low complexity" evidence="4">
    <location>
        <begin position="1106"/>
        <end position="1119"/>
    </location>
</feature>
<dbReference type="SMART" id="SM00173">
    <property type="entry name" value="RAS"/>
    <property type="match status" value="1"/>
</dbReference>
<dbReference type="InterPro" id="IPR005225">
    <property type="entry name" value="Small_GTP-bd"/>
</dbReference>
<dbReference type="InterPro" id="IPR001806">
    <property type="entry name" value="Small_GTPase"/>
</dbReference>
<feature type="compositionally biased region" description="Basic residues" evidence="4">
    <location>
        <begin position="2071"/>
        <end position="2083"/>
    </location>
</feature>
<proteinExistence type="predicted"/>
<feature type="region of interest" description="Disordered" evidence="4">
    <location>
        <begin position="3418"/>
        <end position="3607"/>
    </location>
</feature>
<dbReference type="GeneID" id="108271727"/>
<organism evidence="5 6">
    <name type="scientific">Ictalurus punctatus</name>
    <name type="common">Channel catfish</name>
    <name type="synonym">Silurus punctatus</name>
    <dbReference type="NCBI Taxonomy" id="7998"/>
    <lineage>
        <taxon>Eukaryota</taxon>
        <taxon>Metazoa</taxon>
        <taxon>Chordata</taxon>
        <taxon>Craniata</taxon>
        <taxon>Vertebrata</taxon>
        <taxon>Euteleostomi</taxon>
        <taxon>Actinopterygii</taxon>
        <taxon>Neopterygii</taxon>
        <taxon>Teleostei</taxon>
        <taxon>Ostariophysi</taxon>
        <taxon>Siluriformes</taxon>
        <taxon>Ictaluridae</taxon>
        <taxon>Ictalurus</taxon>
    </lineage>
</organism>
<feature type="compositionally biased region" description="Polar residues" evidence="4">
    <location>
        <begin position="46"/>
        <end position="64"/>
    </location>
</feature>
<dbReference type="SMART" id="SM00176">
    <property type="entry name" value="RAN"/>
    <property type="match status" value="1"/>
</dbReference>
<dbReference type="STRING" id="7998.ENSIPUP00000026285"/>
<dbReference type="SUPFAM" id="SSF52540">
    <property type="entry name" value="P-loop containing nucleoside triphosphate hydrolases"/>
    <property type="match status" value="1"/>
</dbReference>
<dbReference type="RefSeq" id="XP_017334925.2">
    <property type="nucleotide sequence ID" value="XM_017479436.3"/>
</dbReference>
<feature type="compositionally biased region" description="Basic residues" evidence="4">
    <location>
        <begin position="1025"/>
        <end position="1038"/>
    </location>
</feature>
<feature type="region of interest" description="Disordered" evidence="4">
    <location>
        <begin position="1444"/>
        <end position="1514"/>
    </location>
</feature>
<feature type="compositionally biased region" description="Polar residues" evidence="4">
    <location>
        <begin position="2041"/>
        <end position="2058"/>
    </location>
</feature>
<feature type="region of interest" description="Disordered" evidence="4">
    <location>
        <begin position="2021"/>
        <end position="2095"/>
    </location>
</feature>
<dbReference type="KEGG" id="ipu:108271727"/>
<name>A0A2D0RY87_ICTPU</name>
<dbReference type="PROSITE" id="PS51417">
    <property type="entry name" value="ARF"/>
    <property type="match status" value="1"/>
</dbReference>
<dbReference type="GO" id="GO:0003924">
    <property type="term" value="F:GTPase activity"/>
    <property type="evidence" value="ECO:0007669"/>
    <property type="project" value="InterPro"/>
</dbReference>
<feature type="region of interest" description="Disordered" evidence="4">
    <location>
        <begin position="2862"/>
        <end position="2884"/>
    </location>
</feature>
<feature type="region of interest" description="Disordered" evidence="4">
    <location>
        <begin position="2814"/>
        <end position="2850"/>
    </location>
</feature>
<dbReference type="InterPro" id="IPR050227">
    <property type="entry name" value="Rab"/>
</dbReference>
<dbReference type="FunFam" id="3.40.50.300:FF:001129">
    <property type="entry name" value="ras-related protein Rab-44 isoform X2"/>
    <property type="match status" value="1"/>
</dbReference>
<reference evidence="6" key="2">
    <citation type="submission" date="2025-08" db="UniProtKB">
        <authorList>
            <consortium name="RefSeq"/>
        </authorList>
    </citation>
    <scope>IDENTIFICATION</scope>
    <source>
        <tissue evidence="6">Blood</tissue>
    </source>
</reference>
<gene>
    <name evidence="6" type="primary">rab44</name>
</gene>
<dbReference type="PANTHER" id="PTHR47977">
    <property type="entry name" value="RAS-RELATED PROTEIN RAB"/>
    <property type="match status" value="1"/>
</dbReference>
<feature type="compositionally biased region" description="Basic residues" evidence="4">
    <location>
        <begin position="1806"/>
        <end position="1823"/>
    </location>
</feature>
<feature type="region of interest" description="Disordered" evidence="4">
    <location>
        <begin position="3232"/>
        <end position="3256"/>
    </location>
</feature>
<feature type="compositionally biased region" description="Polar residues" evidence="4">
    <location>
        <begin position="3422"/>
        <end position="3432"/>
    </location>
</feature>
<dbReference type="InterPro" id="IPR027417">
    <property type="entry name" value="P-loop_NTPase"/>
</dbReference>
<feature type="region of interest" description="Disordered" evidence="4">
    <location>
        <begin position="1024"/>
        <end position="1189"/>
    </location>
</feature>
<dbReference type="PROSITE" id="PS51420">
    <property type="entry name" value="RHO"/>
    <property type="match status" value="1"/>
</dbReference>
<feature type="region of interest" description="Disordered" evidence="4">
    <location>
        <begin position="2567"/>
        <end position="2637"/>
    </location>
</feature>
<feature type="compositionally biased region" description="Basic and acidic residues" evidence="4">
    <location>
        <begin position="2423"/>
        <end position="2436"/>
    </location>
</feature>
<dbReference type="CTD" id="401258"/>
<feature type="compositionally biased region" description="Polar residues" evidence="4">
    <location>
        <begin position="2834"/>
        <end position="2850"/>
    </location>
</feature>
<feature type="compositionally biased region" description="Polar residues" evidence="4">
    <location>
        <begin position="3519"/>
        <end position="3529"/>
    </location>
</feature>
<evidence type="ECO:0000256" key="4">
    <source>
        <dbReference type="SAM" id="MobiDB-lite"/>
    </source>
</evidence>
<feature type="region of interest" description="Disordered" evidence="4">
    <location>
        <begin position="2168"/>
        <end position="2238"/>
    </location>
</feature>
<feature type="compositionally biased region" description="Basic residues" evidence="4">
    <location>
        <begin position="3442"/>
        <end position="3456"/>
    </location>
</feature>
<feature type="compositionally biased region" description="Basic residues" evidence="4">
    <location>
        <begin position="1"/>
        <end position="20"/>
    </location>
</feature>
<evidence type="ECO:0000313" key="6">
    <source>
        <dbReference type="RefSeq" id="XP_017334925.2"/>
    </source>
</evidence>
<dbReference type="OrthoDB" id="8939361at2759"/>
<feature type="region of interest" description="Disordered" evidence="4">
    <location>
        <begin position="2419"/>
        <end position="2455"/>
    </location>
</feature>
<feature type="region of interest" description="Disordered" evidence="4">
    <location>
        <begin position="2467"/>
        <end position="2494"/>
    </location>
</feature>
<feature type="compositionally biased region" description="Basic residues" evidence="4">
    <location>
        <begin position="2470"/>
        <end position="2482"/>
    </location>
</feature>
<feature type="compositionally biased region" description="Polar residues" evidence="4">
    <location>
        <begin position="3236"/>
        <end position="3246"/>
    </location>
</feature>
<evidence type="ECO:0000313" key="5">
    <source>
        <dbReference type="Proteomes" id="UP000221080"/>
    </source>
</evidence>
<dbReference type="PROSITE" id="PS51419">
    <property type="entry name" value="RAB"/>
    <property type="match status" value="1"/>
</dbReference>
<evidence type="ECO:0000256" key="1">
    <source>
        <dbReference type="ARBA" id="ARBA00022741"/>
    </source>
</evidence>
<feature type="compositionally biased region" description="Basic residues" evidence="4">
    <location>
        <begin position="1156"/>
        <end position="1173"/>
    </location>
</feature>
<dbReference type="Pfam" id="PF00071">
    <property type="entry name" value="Ras"/>
    <property type="match status" value="1"/>
</dbReference>
<feature type="compositionally biased region" description="Basic and acidic residues" evidence="4">
    <location>
        <begin position="3595"/>
        <end position="3604"/>
    </location>
</feature>
<feature type="compositionally biased region" description="Basic and acidic residues" evidence="4">
    <location>
        <begin position="3558"/>
        <end position="3576"/>
    </location>
</feature>
<feature type="compositionally biased region" description="Basic and acidic residues" evidence="4">
    <location>
        <begin position="3457"/>
        <end position="3494"/>
    </location>
</feature>
<protein>
    <submittedName>
        <fullName evidence="6">Uncharacterized protein rab44</fullName>
    </submittedName>
</protein>
<dbReference type="NCBIfam" id="TIGR00231">
    <property type="entry name" value="small_GTP"/>
    <property type="match status" value="1"/>
</dbReference>
<keyword evidence="5" id="KW-1185">Reference proteome</keyword>
<dbReference type="SMART" id="SM00174">
    <property type="entry name" value="RHO"/>
    <property type="match status" value="1"/>
</dbReference>
<feature type="region of interest" description="Disordered" evidence="4">
    <location>
        <begin position="1769"/>
        <end position="1839"/>
    </location>
</feature>
<feature type="compositionally biased region" description="Basic residues" evidence="4">
    <location>
        <begin position="2998"/>
        <end position="3015"/>
    </location>
</feature>
<dbReference type="Gene3D" id="3.40.50.300">
    <property type="entry name" value="P-loop containing nucleotide triphosphate hydrolases"/>
    <property type="match status" value="1"/>
</dbReference>
<feature type="compositionally biased region" description="Basic and acidic residues" evidence="4">
    <location>
        <begin position="2060"/>
        <end position="2070"/>
    </location>
</feature>
<evidence type="ECO:0000256" key="2">
    <source>
        <dbReference type="ARBA" id="ARBA00023134"/>
    </source>
</evidence>
<reference evidence="5" key="1">
    <citation type="journal article" date="2016" name="Nat. Commun.">
        <title>The channel catfish genome sequence provides insights into the evolution of scale formation in teleosts.</title>
        <authorList>
            <person name="Liu Z."/>
            <person name="Liu S."/>
            <person name="Yao J."/>
            <person name="Bao L."/>
            <person name="Zhang J."/>
            <person name="Li Y."/>
            <person name="Jiang C."/>
            <person name="Sun L."/>
            <person name="Wang R."/>
            <person name="Zhang Y."/>
            <person name="Zhou T."/>
            <person name="Zeng Q."/>
            <person name="Fu Q."/>
            <person name="Gao S."/>
            <person name="Li N."/>
            <person name="Koren S."/>
            <person name="Jiang Y."/>
            <person name="Zimin A."/>
            <person name="Xu P."/>
            <person name="Phillippy A.M."/>
            <person name="Geng X."/>
            <person name="Song L."/>
            <person name="Sun F."/>
            <person name="Li C."/>
            <person name="Wang X."/>
            <person name="Chen A."/>
            <person name="Jin Y."/>
            <person name="Yuan Z."/>
            <person name="Yang Y."/>
            <person name="Tan S."/>
            <person name="Peatman E."/>
            <person name="Lu J."/>
            <person name="Qin Z."/>
            <person name="Dunham R."/>
            <person name="Li Z."/>
            <person name="Sonstegard T."/>
            <person name="Feng J."/>
            <person name="Danzmann R.G."/>
            <person name="Schroeder S."/>
            <person name="Scheffler B."/>
            <person name="Duke M.V."/>
            <person name="Ballard L."/>
            <person name="Kucuktas H."/>
            <person name="Kaltenboeck L."/>
            <person name="Liu H."/>
            <person name="Armbruster J."/>
            <person name="Xie Y."/>
            <person name="Kirby M.L."/>
            <person name="Tian Y."/>
            <person name="Flanagan M.E."/>
            <person name="Mu W."/>
            <person name="Waldbieser G.C."/>
        </authorList>
    </citation>
    <scope>NUCLEOTIDE SEQUENCE [LARGE SCALE GENOMIC DNA]</scope>
    <source>
        <strain evidence="5">SDA103</strain>
    </source>
</reference>
<feature type="region of interest" description="Disordered" evidence="4">
    <location>
        <begin position="2955"/>
        <end position="3031"/>
    </location>
</feature>
<sequence>MSSRKPKKGQKLGSSRRFKNRNRDTEEKETDDGFPDPGNEEHDTVSENQASNESSVLHSNQPVIACTNPNTSVFEVTPQPQSQDFIDLLAQAEVTTKKRKMGSTRKSNRNFKFEGIYEDEQEHRVQLSEGAIDEQGVTVEALIKEDGGKENQTILLDCAPSQSSEHESSIVHKKHLDLGTIMHEEDDHKNVKHQHLEAVLQSKPMDISSSELNQSKEAEFSQDLIRTALDFSIVTPTKCNVPLQELDESLQVYHQMDTSSEPAASLPNTTGHKSMVDTTYSPLNDNREERHLIHNDKPSMPEHTVHKTMDDQSSLNFSIRHKQEDKKEREDVDTLECCSAENTEQDEVTGLRSASLINEHEHGNQDGKLATVIWQNVSTKASTEDENIVDHLLEHKDDTLKLTKENIDKSESTEFREDLEEYKEVSVVGERIHNDSDEGVAATNLNQAMKPDRNIISPLKLKDQEVGTSSHQFLSSELKFQCDSEIKCYREEQNDLSEARCWTGESSADGEVGMCYDVEQKYRDIGAGREVENDDMQSTTSNPLLLSKVSSTNMLDFVTESELIPAETLYEETETSSQTHNLQHIELEMQSKEGTCSDQMLNKVIKDRSELLDIETEVIEEEKNDIKAEINAGSTEIFTKEDFIRVDDEKDGMSTFMNEYEMESVITNMQDYTFTDQVSMVVKEHGIESPDKGSASPVHASPTSDTMELIPETQVKLDMQVSNAIAVPGQKQSMSEECLVNPTNRESEAEQFESISPIVYIQESRLGQDDAVPENVRFSPSEKKQIDSTQMSFSGLISGGDQKDSYNAMKESIQVQRLEESTPISEDGTLNFTPETCYPQSSASLNIREHDAGIIDEHVIKSVVKNENTNTSQEKPQHISTEECTVLDRQDEETVMVKKICRGVDTTHVLLSDLVDTEVLKIESRTEVVESIAQNEEAIWEGGKNGQPISLEELHQNNYPDMKLGRSKLSEYTELVTVTINTDQLITSAEPMDAAEEAQVPVLNIIQATTTPIQEEAHMMISTNSHRRKMGSMRRSLGRQREEKNKDEDMYEQEKEMAFTDRSTLLGPENGNSTEKNNDKREEINAGTTEKFTKEDSQSLKQPTHSELSSQTFLSSQTTIEHPSPATEHPDFKENDGNSLENVENRNAEIHTQTQTKKKKKFGSTRKPHGRHQPHTEGEEEEWKDPENTEEIEHQIITQTATSNLLSDPQNNISEVSLDIVASPMTTEQKEIIKSEVEIETVGIDTPPATLSTEAGQINTVVSDEVSNAEGLTDITEPHEKPGVNKERDAESTLLNEQVMEPIITTIQDDAFIEQVSLTVKKHANESPDNECDSEFNVHSTCGPVELIPETQAMSDMQMNTENIHAVVSDQNQNISEEHLEKAINREQKGTDTGVVAEENNDTNKKVNAGPTENFMKEDTATVCSQQYVLCEVSPQTSDLGLPTIEHPSPATEHPDFKENDGNSLENVENRNAEIHTQTQTKKKKKFGSTRKPHGRHQPHTEGEEEEWKDPENTEEIEHQIITQTATSNLLSDPQNNISEVSLDIVASPMTTEQKEIIKSEVEIETVGIDTPPATLSTEAGQINTVVSDEVSNAEGLTDITEPHEKPGVNKERDAESTLLNEQVMEPIITTIQDDAFIDQVSLTVKKHANESPDNECDSEFNVHSTCGPVELIPETQAMSDMQMNTENIHAVVSDQNQNISEEHLEKAINREQKGTDTGVVAEENNDTNKKVNAGPTENFMKEDTATVCSQQYVLCEVSPQTSDLGLPTIEHPSPATEHPDFKENDGNSLENVENRNAEIHTQTQTKKKKKFGSTRKPHGRHQPHTEGEEEEWKDPENTEEIEHQIITQTATSNLLSDPQNNISEVSLDIVASPMTTEQKEIIKSEVEIETVGIDTPPATLSTEAGQINTVVSDEVSNAEGLTDITEPHEKPGVNEEKDAESTLLNEQVMEPIITTMQDDAFIDQVSLTVKKHANRSPDNECDSEFNVHSTCGPVELIPETQAMSDMQMNTENIHAVVSDQNISEEHLQKPTNRESEPEQCESTSPFVQTPESKSSQVDVIKENVEFRSSEKRRKMGSTRKSLRGQIPGSDQKNKYEALTQKENIQEQIADQKGTNIGVVAEENNDTNEEINAGPTENFMKEDTATVCSQQYVLCEVSPQTSDLGLPTIEHPSPATEHPDFKENDGNSLENVENRNAEIHTQTQTKKKKKFGSTRKPHGRHQPHTEGEEEEWKDPENTEEIEHQIITQTATSNLLSDPQNNISEVSLDIVASPMTTEQKEIIKSEVEIETVGIDTPPATLSTEAGQINTVVSDEVSNAEGLTDITEPHEKPGVNKERDAESTLLNEQVMEPIITTIQDDAFIEQVSLTVKKHANESPDNECDSEFNVHSTCGPVELIPETQAMSDMQMNTENIHAVVSDQNISEEHLQKPTNRESEPEQCESTSPFVQTPESKSSQVDVIKENVEFRSSEKRRKMGSTRKSLRGQIPGSDQKNKYEALTQKENIQEQIADQKGTNIGVVAEENNDTNEEINAGPTENFMKEDTATVCSQQYVLCEVSPQTSDLGLPTIEHPSPATEHPDFKENDGNSLENVENRNAEIHTQTQTKKKKKFGSTRKPHGRHQPHTEGEEEEWKDPENTEEIEHQIITQTATSNLLSDPQNNISEVSLDIVASPMTTEQKEIIKSEVEIETVGIDTPPATLSTEAGQINTVVSDEVSNAEGLTDITEPHEKPGVNEEKDAESTLLNEQVMEPIITTIQDDAFIEQVSLTVKKHANECDSEFNVHSTCGPVELIPETQAMSDMQMNTENIHAVVSDQNISEEHLQKPTNRESEPEQCESTSPFVQTPESKSSQVDVIKENVEFRSSQKRRKMGSTRKSLRGQIPGSDLKNKYEALTQKENIQEQIADQKGTDIGVVAEENNDTNEEINAGPTENSMKEDIATVCSQQYVVCEVSSQTSDLGLPTIDHPSPATEHPDFKENDGNSMENVENRNAEIHTQTQTKKKKKFGSTRKPHGRHQPHTEGEEEEWKDPENTEEIEHQIITQTATSNLLTDPQNNISEVSLDIVASPMTTEQKEIIKSEVEIETVGINTPPATLSTEADQINTVVSDEVSNAEGLTDITEPHENVDVEDTEEIQFIDQAASSDLLTELQIAMNELSVDTLAPSLKSEQGMDPTHGSMTLIPETQARLDMPVVSEQYHMMSEEHLENPKNRESKPEQCENTCPVVHIQDLKLDPDDMATQNSGHSGNSGRRKKLGSTRRSLRVIKEIENRHEPTIEESTSTSENDLKHLIETSQSIQTHSEPLNIVEPGAEKMGTTCKNLEEGQSKLEELQKNKDLNPRYSGDIDSEYLKLVVKEDTVNPDSNFCVTETTVQEYEPQIHNKLDQSDGSLLSEIEFYLNKSFESTLNTTVLNPHISEFSEPMSKDSLQLPSSQDPQIHMEPSSPSRRRKMGSSRKISRNKHAENLSIEDRGSEQEKENFDKNDAKNSEPEREAKTVKEPVMAEGTEDMKESVELMSEVEAPSQINESSTIATGQPLPEGRRKFGSRRTAKGSSGLGAFTHGDYESSQKKTDVQVTKDDLWVSEPESTPISHPVSEPRPGTEEGRKTVVSDTNASTRAGLVSLDNIRQTSPCVVSTGGKQEIDFEQWNEQIPDFGEAVYNVVMVGNSSVGKTSFIKRLQTGQFTQDYSSTIGVDTFVEIVRFGSRTVKLYVWDTAGQERYHSITKQVFHKAQGLLLMYDITSSQSFHAVRAWISQVQEKANPDVILMLLANKNDCANREVQPQEGEDLSKEYNIHFMECSAATGENVSKSLKTLAWLLVKQRVRKEEEYTTLQAKPQNKKSGCC</sequence>
<feature type="compositionally biased region" description="Basic residues" evidence="4">
    <location>
        <begin position="3247"/>
        <end position="3256"/>
    </location>
</feature>
<feature type="compositionally biased region" description="Basic and acidic residues" evidence="4">
    <location>
        <begin position="2024"/>
        <end position="2037"/>
    </location>
</feature>
<evidence type="ECO:0000256" key="3">
    <source>
        <dbReference type="ARBA" id="ARBA00023288"/>
    </source>
</evidence>
<dbReference type="SMART" id="SM00177">
    <property type="entry name" value="ARF"/>
    <property type="match status" value="1"/>
</dbReference>
<feature type="compositionally biased region" description="Basic residues" evidence="4">
    <location>
        <begin position="2863"/>
        <end position="2876"/>
    </location>
</feature>
<dbReference type="Proteomes" id="UP000221080">
    <property type="component" value="Chromosome 11"/>
</dbReference>
<keyword evidence="1" id="KW-0547">Nucleotide-binding</keyword>
<dbReference type="GO" id="GO:0005525">
    <property type="term" value="F:GTP binding"/>
    <property type="evidence" value="ECO:0007669"/>
    <property type="project" value="UniProtKB-KW"/>
</dbReference>
<feature type="region of interest" description="Disordered" evidence="4">
    <location>
        <begin position="1"/>
        <end position="64"/>
    </location>
</feature>
<dbReference type="PRINTS" id="PR00449">
    <property type="entry name" value="RASTRNSFRMNG"/>
</dbReference>
<dbReference type="SMART" id="SM00175">
    <property type="entry name" value="RAB"/>
    <property type="match status" value="1"/>
</dbReference>
<feature type="compositionally biased region" description="Basic residues" evidence="4">
    <location>
        <begin position="1481"/>
        <end position="1498"/>
    </location>
</feature>
<keyword evidence="3" id="KW-0449">Lipoprotein</keyword>
<feature type="compositionally biased region" description="Basic and acidic residues" evidence="4">
    <location>
        <begin position="1039"/>
        <end position="1059"/>
    </location>
</feature>
<keyword evidence="2" id="KW-0342">GTP-binding</keyword>
<feature type="compositionally biased region" description="Basic residues" evidence="4">
    <location>
        <begin position="2604"/>
        <end position="2621"/>
    </location>
</feature>
<accession>A0A2D0RY87</accession>
<dbReference type="CDD" id="cd00154">
    <property type="entry name" value="Rab"/>
    <property type="match status" value="1"/>
</dbReference>
<feature type="compositionally biased region" description="Basic and acidic residues" evidence="4">
    <location>
        <begin position="2817"/>
        <end position="2830"/>
    </location>
</feature>
<feature type="compositionally biased region" description="Polar residues" evidence="4">
    <location>
        <begin position="2440"/>
        <end position="2455"/>
    </location>
</feature>
<dbReference type="PROSITE" id="PS51421">
    <property type="entry name" value="RAS"/>
    <property type="match status" value="1"/>
</dbReference>